<dbReference type="GO" id="GO:0005975">
    <property type="term" value="P:carbohydrate metabolic process"/>
    <property type="evidence" value="ECO:0007669"/>
    <property type="project" value="InterPro"/>
</dbReference>
<dbReference type="SUPFAM" id="SSF74650">
    <property type="entry name" value="Galactose mutarotase-like"/>
    <property type="match status" value="1"/>
</dbReference>
<feature type="domain" description="Glycoside hydrolase family 31 TIM barrel" evidence="4">
    <location>
        <begin position="270"/>
        <end position="581"/>
    </location>
</feature>
<dbReference type="InterPro" id="IPR013780">
    <property type="entry name" value="Glyco_hydro_b"/>
</dbReference>
<evidence type="ECO:0000313" key="8">
    <source>
        <dbReference type="Proteomes" id="UP000282323"/>
    </source>
</evidence>
<dbReference type="Pfam" id="PF21365">
    <property type="entry name" value="Glyco_hydro_31_3rd"/>
    <property type="match status" value="1"/>
</dbReference>
<dbReference type="Gene3D" id="2.60.40.1760">
    <property type="entry name" value="glycosyl hydrolase (family 31)"/>
    <property type="match status" value="1"/>
</dbReference>
<sequence>MPRASLATVNRYDCTDGVVTLECTVDHDHSAEVDKYELPESDAVVTLEFYNPSTFRFELSPTADSGAQGVDISPETVSEPTSVDLSERDGDLLVRTDELVVTIGLDEWRFAVDERDGDELLREQHTDLTAKQERRTDPLGFSLERTNRWPYRIDSTSGSFTLFPDEHIYGFGEKFTEFDKRGQLIESWITQPNGAETERSYKNVPFFVSTRGYGLLVDTVKRTTFDVGHTSSVSKEITVDDESLAFVFCHGPSFKDVLQTYTGLTGRPGSVPKWSLGIWMSRLGYQNRDELEGVADEIRSREFPCDVFNLDPPWLRPEHLCDLVWDEESFPDPEGMIDDLHDDGFKLCLWEYPYLLSQTDAFDEAYENGYLVSNSDGEPYLLTRLSWASDRGGIVDFTNPDAREWWKDKHAKLLDMGVDAFKTDFGEYLPTDAITSDGRSGSAVRNEYSLLYTGTVHEAMVEAGVDPLLWARPGWTGGQQYPVHWGGDPNTTFESMAASLRGGLSISLSGYGFWSCDIGGFHGEPSPELYVRWAQFGLLGLSHARFHGTTPREPWEYGEEAAEIVTRYARERYRLIPYLHRLSIEASETGIPVLRPLVLEFQDDRAVYGEQTQLMLGDSLLVAPVLSSTDERDVYLPPGEWVDYWTGERYDGSQTVTVDAPLETMPVFQRSETAIPTREPTQWVDETPADRVTLRTVLDADGDTDCETTVYETDPEGTAVSISSASGGDAIDVDVDGTPADFGVTIHAVADAPDEISCNGTGLERVPDDPESGQWSYDEEAETVTALF</sequence>
<dbReference type="CDD" id="cd14752">
    <property type="entry name" value="GH31_N"/>
    <property type="match status" value="1"/>
</dbReference>
<dbReference type="SUPFAM" id="SSF51011">
    <property type="entry name" value="Glycosyl hydrolase domain"/>
    <property type="match status" value="1"/>
</dbReference>
<dbReference type="Proteomes" id="UP000282323">
    <property type="component" value="Unassembled WGS sequence"/>
</dbReference>
<dbReference type="PANTHER" id="PTHR43863:SF2">
    <property type="entry name" value="MALTASE-GLUCOAMYLASE"/>
    <property type="match status" value="1"/>
</dbReference>
<name>A0A3N6MF78_NATCH</name>
<organism evidence="7 8">
    <name type="scientific">Natrarchaeobius chitinivorans</name>
    <dbReference type="NCBI Taxonomy" id="1679083"/>
    <lineage>
        <taxon>Archaea</taxon>
        <taxon>Methanobacteriati</taxon>
        <taxon>Methanobacteriota</taxon>
        <taxon>Stenosarchaea group</taxon>
        <taxon>Halobacteria</taxon>
        <taxon>Halobacteriales</taxon>
        <taxon>Natrialbaceae</taxon>
        <taxon>Natrarchaeobius</taxon>
    </lineage>
</organism>
<evidence type="ECO:0000313" key="7">
    <source>
        <dbReference type="EMBL" id="RQG95360.1"/>
    </source>
</evidence>
<protein>
    <submittedName>
        <fullName evidence="7">Alpha-xylosidase</fullName>
    </submittedName>
</protein>
<gene>
    <name evidence="7" type="ORF">EA473_07790</name>
</gene>
<dbReference type="SUPFAM" id="SSF51445">
    <property type="entry name" value="(Trans)glycosidases"/>
    <property type="match status" value="1"/>
</dbReference>
<evidence type="ECO:0000256" key="3">
    <source>
        <dbReference type="SAM" id="MobiDB-lite"/>
    </source>
</evidence>
<dbReference type="Pfam" id="PF01055">
    <property type="entry name" value="Glyco_hydro_31_2nd"/>
    <property type="match status" value="1"/>
</dbReference>
<evidence type="ECO:0000259" key="4">
    <source>
        <dbReference type="Pfam" id="PF01055"/>
    </source>
</evidence>
<feature type="domain" description="Glycosyl hydrolase family 31 C-terminal" evidence="6">
    <location>
        <begin position="590"/>
        <end position="674"/>
    </location>
</feature>
<keyword evidence="8" id="KW-1185">Reference proteome</keyword>
<dbReference type="GO" id="GO:0030246">
    <property type="term" value="F:carbohydrate binding"/>
    <property type="evidence" value="ECO:0007669"/>
    <property type="project" value="InterPro"/>
</dbReference>
<dbReference type="InterPro" id="IPR051816">
    <property type="entry name" value="Glycosyl_Hydrolase_31"/>
</dbReference>
<dbReference type="Pfam" id="PF13802">
    <property type="entry name" value="Gal_mutarotas_2"/>
    <property type="match status" value="1"/>
</dbReference>
<accession>A0A3N6MF78</accession>
<evidence type="ECO:0000259" key="5">
    <source>
        <dbReference type="Pfam" id="PF13802"/>
    </source>
</evidence>
<evidence type="ECO:0000256" key="1">
    <source>
        <dbReference type="ARBA" id="ARBA00007806"/>
    </source>
</evidence>
<dbReference type="InterPro" id="IPR000322">
    <property type="entry name" value="Glyco_hydro_31_TIM"/>
</dbReference>
<dbReference type="EMBL" id="REGA01000005">
    <property type="protein sequence ID" value="RQG95360.1"/>
    <property type="molecule type" value="Genomic_DNA"/>
</dbReference>
<dbReference type="Gene3D" id="2.60.40.1180">
    <property type="entry name" value="Golgi alpha-mannosidase II"/>
    <property type="match status" value="1"/>
</dbReference>
<comment type="caution">
    <text evidence="7">The sequence shown here is derived from an EMBL/GenBank/DDBJ whole genome shotgun (WGS) entry which is preliminary data.</text>
</comment>
<dbReference type="InterPro" id="IPR011013">
    <property type="entry name" value="Gal_mutarotase_sf_dom"/>
</dbReference>
<feature type="region of interest" description="Disordered" evidence="3">
    <location>
        <begin position="61"/>
        <end position="86"/>
    </location>
</feature>
<dbReference type="CDD" id="cd06593">
    <property type="entry name" value="GH31_xylosidase_YicI"/>
    <property type="match status" value="1"/>
</dbReference>
<dbReference type="InterPro" id="IPR048395">
    <property type="entry name" value="Glyco_hydro_31_C"/>
</dbReference>
<evidence type="ECO:0000256" key="2">
    <source>
        <dbReference type="RuleBase" id="RU361185"/>
    </source>
</evidence>
<evidence type="ECO:0000259" key="6">
    <source>
        <dbReference type="Pfam" id="PF21365"/>
    </source>
</evidence>
<dbReference type="GO" id="GO:0004553">
    <property type="term" value="F:hydrolase activity, hydrolyzing O-glycosyl compounds"/>
    <property type="evidence" value="ECO:0007669"/>
    <property type="project" value="InterPro"/>
</dbReference>
<proteinExistence type="inferred from homology"/>
<keyword evidence="2" id="KW-0378">Hydrolase</keyword>
<comment type="similarity">
    <text evidence="1 2">Belongs to the glycosyl hydrolase 31 family.</text>
</comment>
<dbReference type="OrthoDB" id="27033at2157"/>
<dbReference type="AlphaFoldDB" id="A0A3N6MF78"/>
<dbReference type="RefSeq" id="WP_124195072.1">
    <property type="nucleotide sequence ID" value="NZ_REGA01000005.1"/>
</dbReference>
<reference evidence="7 8" key="1">
    <citation type="submission" date="2018-10" db="EMBL/GenBank/DDBJ databases">
        <title>Natrarchaeobius chitinivorans gen. nov., sp. nov., and Natrarchaeobius haloalkaliphilus sp. nov., alkaliphilic, chitin-utilizing haloarchaea from hypersaline alkaline lakes.</title>
        <authorList>
            <person name="Sorokin D.Y."/>
            <person name="Elcheninov A.G."/>
            <person name="Kostrikina N.A."/>
            <person name="Bale N.J."/>
            <person name="Sinninghe Damste J.S."/>
            <person name="Khijniak T.V."/>
            <person name="Kublanov I.V."/>
            <person name="Toshchakov S.V."/>
        </authorList>
    </citation>
    <scope>NUCLEOTIDE SEQUENCE [LARGE SCALE GENOMIC DNA]</scope>
    <source>
        <strain evidence="7 8">AArcht4T</strain>
    </source>
</reference>
<dbReference type="PANTHER" id="PTHR43863">
    <property type="entry name" value="HYDROLASE, PUTATIVE (AFU_ORTHOLOGUE AFUA_1G03140)-RELATED"/>
    <property type="match status" value="1"/>
</dbReference>
<dbReference type="InterPro" id="IPR025887">
    <property type="entry name" value="Glyco_hydro_31_N_dom"/>
</dbReference>
<feature type="domain" description="Glycoside hydrolase family 31 N-terminal" evidence="5">
    <location>
        <begin position="45"/>
        <end position="226"/>
    </location>
</feature>
<keyword evidence="2" id="KW-0326">Glycosidase</keyword>
<dbReference type="Gene3D" id="3.20.20.80">
    <property type="entry name" value="Glycosidases"/>
    <property type="match status" value="1"/>
</dbReference>
<feature type="compositionally biased region" description="Polar residues" evidence="3">
    <location>
        <begin position="75"/>
        <end position="84"/>
    </location>
</feature>
<dbReference type="InterPro" id="IPR017853">
    <property type="entry name" value="GH"/>
</dbReference>